<sequence>MQKHAVVDRMFGYATVGAISYGAGFAPTPAFCENAKALHLNYQADGRIDVTMAVTLPYHNGYIVGLVEQFWQVVRYECGGDGLDNSS</sequence>
<organism evidence="1">
    <name type="scientific">uncultured Chloroflexia bacterium</name>
    <dbReference type="NCBI Taxonomy" id="1672391"/>
    <lineage>
        <taxon>Bacteria</taxon>
        <taxon>Bacillati</taxon>
        <taxon>Chloroflexota</taxon>
        <taxon>Chloroflexia</taxon>
        <taxon>environmental samples</taxon>
    </lineage>
</organism>
<name>A0A6J4N246_9CHLR</name>
<reference evidence="1" key="1">
    <citation type="submission" date="2020-02" db="EMBL/GenBank/DDBJ databases">
        <authorList>
            <person name="Meier V. D."/>
        </authorList>
    </citation>
    <scope>NUCLEOTIDE SEQUENCE</scope>
    <source>
        <strain evidence="1">AVDCRST_MAG93</strain>
    </source>
</reference>
<gene>
    <name evidence="1" type="ORF">AVDCRST_MAG93-8687</name>
</gene>
<dbReference type="AlphaFoldDB" id="A0A6J4N246"/>
<protein>
    <submittedName>
        <fullName evidence="1">Uncharacterized protein</fullName>
    </submittedName>
</protein>
<dbReference type="EMBL" id="CADCTR010002921">
    <property type="protein sequence ID" value="CAA9374339.1"/>
    <property type="molecule type" value="Genomic_DNA"/>
</dbReference>
<accession>A0A6J4N246</accession>
<proteinExistence type="predicted"/>
<evidence type="ECO:0000313" key="1">
    <source>
        <dbReference type="EMBL" id="CAA9374339.1"/>
    </source>
</evidence>